<feature type="compositionally biased region" description="Polar residues" evidence="1">
    <location>
        <begin position="153"/>
        <end position="165"/>
    </location>
</feature>
<proteinExistence type="predicted"/>
<gene>
    <name evidence="2" type="ORF">FIBSPDRAFT_454758</name>
</gene>
<evidence type="ECO:0000313" key="2">
    <source>
        <dbReference type="EMBL" id="KZP03767.1"/>
    </source>
</evidence>
<evidence type="ECO:0000256" key="1">
    <source>
        <dbReference type="SAM" id="MobiDB-lite"/>
    </source>
</evidence>
<protein>
    <submittedName>
        <fullName evidence="2">Uncharacterized protein</fullName>
    </submittedName>
</protein>
<feature type="compositionally biased region" description="Basic and acidic residues" evidence="1">
    <location>
        <begin position="174"/>
        <end position="183"/>
    </location>
</feature>
<accession>A0A167UB06</accession>
<organism evidence="2 3">
    <name type="scientific">Athelia psychrophila</name>
    <dbReference type="NCBI Taxonomy" id="1759441"/>
    <lineage>
        <taxon>Eukaryota</taxon>
        <taxon>Fungi</taxon>
        <taxon>Dikarya</taxon>
        <taxon>Basidiomycota</taxon>
        <taxon>Agaricomycotina</taxon>
        <taxon>Agaricomycetes</taxon>
        <taxon>Agaricomycetidae</taxon>
        <taxon>Atheliales</taxon>
        <taxon>Atheliaceae</taxon>
        <taxon>Athelia</taxon>
    </lineage>
</organism>
<name>A0A167UB06_9AGAM</name>
<evidence type="ECO:0000313" key="3">
    <source>
        <dbReference type="Proteomes" id="UP000076532"/>
    </source>
</evidence>
<dbReference type="EMBL" id="KV418006">
    <property type="protein sequence ID" value="KZP03767.1"/>
    <property type="molecule type" value="Genomic_DNA"/>
</dbReference>
<feature type="compositionally biased region" description="Basic and acidic residues" evidence="1">
    <location>
        <begin position="126"/>
        <end position="140"/>
    </location>
</feature>
<dbReference type="Proteomes" id="UP000076532">
    <property type="component" value="Unassembled WGS sequence"/>
</dbReference>
<keyword evidence="3" id="KW-1185">Reference proteome</keyword>
<reference evidence="2 3" key="1">
    <citation type="journal article" date="2016" name="Mol. Biol. Evol.">
        <title>Comparative Genomics of Early-Diverging Mushroom-Forming Fungi Provides Insights into the Origins of Lignocellulose Decay Capabilities.</title>
        <authorList>
            <person name="Nagy L.G."/>
            <person name="Riley R."/>
            <person name="Tritt A."/>
            <person name="Adam C."/>
            <person name="Daum C."/>
            <person name="Floudas D."/>
            <person name="Sun H."/>
            <person name="Yadav J.S."/>
            <person name="Pangilinan J."/>
            <person name="Larsson K.H."/>
            <person name="Matsuura K."/>
            <person name="Barry K."/>
            <person name="Labutti K."/>
            <person name="Kuo R."/>
            <person name="Ohm R.A."/>
            <person name="Bhattacharya S.S."/>
            <person name="Shirouzu T."/>
            <person name="Yoshinaga Y."/>
            <person name="Martin F.M."/>
            <person name="Grigoriev I.V."/>
            <person name="Hibbett D.S."/>
        </authorList>
    </citation>
    <scope>NUCLEOTIDE SEQUENCE [LARGE SCALE GENOMIC DNA]</scope>
    <source>
        <strain evidence="2 3">CBS 109695</strain>
    </source>
</reference>
<sequence>MVGTRFVYPHFSTTKYTGNHTTQHSVTFKASAAPITELFKRPLISLISIPLASPTRNVLSPEARHCSPPTGLACISRQMQQLLMPLSQHPQYLADRYLCGGRLNGAFCDGTVTATMATVRKAMRQHRVEDKRRKHDEMARQMRRKEARRLWGQNGSTSRSQNSRATRLGGASEEWQHEERQTDSETSGPSERVRHIVHITKLLISRSYSY</sequence>
<dbReference type="AlphaFoldDB" id="A0A167UB06"/>
<feature type="region of interest" description="Disordered" evidence="1">
    <location>
        <begin position="124"/>
        <end position="192"/>
    </location>
</feature>